<dbReference type="SUPFAM" id="SSF52540">
    <property type="entry name" value="P-loop containing nucleoside triphosphate hydrolases"/>
    <property type="match status" value="2"/>
</dbReference>
<keyword evidence="8" id="KW-0811">Translocation</keyword>
<organism evidence="12 13">
    <name type="scientific">Mycolicibacterium arabiense</name>
    <dbReference type="NCBI Taxonomy" id="1286181"/>
    <lineage>
        <taxon>Bacteria</taxon>
        <taxon>Bacillati</taxon>
        <taxon>Actinomycetota</taxon>
        <taxon>Actinomycetes</taxon>
        <taxon>Mycobacteriales</taxon>
        <taxon>Mycobacteriaceae</taxon>
        <taxon>Mycolicibacterium</taxon>
    </lineage>
</organism>
<evidence type="ECO:0000256" key="5">
    <source>
        <dbReference type="ARBA" id="ARBA00022840"/>
    </source>
</evidence>
<feature type="region of interest" description="Disordered" evidence="10">
    <location>
        <begin position="1654"/>
        <end position="1686"/>
    </location>
</feature>
<feature type="compositionally biased region" description="Gly residues" evidence="10">
    <location>
        <begin position="556"/>
        <end position="571"/>
    </location>
</feature>
<evidence type="ECO:0000256" key="10">
    <source>
        <dbReference type="SAM" id="MobiDB-lite"/>
    </source>
</evidence>
<evidence type="ECO:0000256" key="8">
    <source>
        <dbReference type="ARBA" id="ARBA00023010"/>
    </source>
</evidence>
<keyword evidence="7" id="KW-1278">Translocase</keyword>
<keyword evidence="1" id="KW-0813">Transport</keyword>
<evidence type="ECO:0000256" key="6">
    <source>
        <dbReference type="ARBA" id="ARBA00022927"/>
    </source>
</evidence>
<dbReference type="InterPro" id="IPR011115">
    <property type="entry name" value="SecA_DEAD"/>
</dbReference>
<gene>
    <name evidence="12" type="ORF">MARA_01530</name>
</gene>
<dbReference type="Pfam" id="PF22596">
    <property type="entry name" value="Scabin-like"/>
    <property type="match status" value="1"/>
</dbReference>
<dbReference type="SMART" id="SM00958">
    <property type="entry name" value="SecA_PP_bind"/>
    <property type="match status" value="1"/>
</dbReference>
<dbReference type="PANTHER" id="PTHR30612:SF0">
    <property type="entry name" value="CHLOROPLAST PROTEIN-TRANSPORTING ATPASE"/>
    <property type="match status" value="1"/>
</dbReference>
<evidence type="ECO:0000256" key="7">
    <source>
        <dbReference type="ARBA" id="ARBA00022967"/>
    </source>
</evidence>
<feature type="compositionally biased region" description="Gly residues" evidence="10">
    <location>
        <begin position="246"/>
        <end position="264"/>
    </location>
</feature>
<dbReference type="KEGG" id="marz:MARA_01530"/>
<feature type="region of interest" description="Disordered" evidence="10">
    <location>
        <begin position="2834"/>
        <end position="2962"/>
    </location>
</feature>
<reference evidence="12 13" key="1">
    <citation type="journal article" date="2019" name="Emerg. Microbes Infect.">
        <title>Comprehensive subspecies identification of 175 nontuberculous mycobacteria species based on 7547 genomic profiles.</title>
        <authorList>
            <person name="Matsumoto Y."/>
            <person name="Kinjo T."/>
            <person name="Motooka D."/>
            <person name="Nabeya D."/>
            <person name="Jung N."/>
            <person name="Uechi K."/>
            <person name="Horii T."/>
            <person name="Iida T."/>
            <person name="Fujita J."/>
            <person name="Nakamura S."/>
        </authorList>
    </citation>
    <scope>NUCLEOTIDE SEQUENCE [LARGE SCALE GENOMIC DNA]</scope>
    <source>
        <strain evidence="12 13">JCM 18538</strain>
        <plasmid evidence="12">pJCM18538</plasmid>
    </source>
</reference>
<keyword evidence="4" id="KW-0547">Nucleotide-binding</keyword>
<feature type="domain" description="SecA family profile" evidence="11">
    <location>
        <begin position="904"/>
        <end position="1496"/>
    </location>
</feature>
<dbReference type="Proteomes" id="UP000467428">
    <property type="component" value="Plasmid pJCM18538"/>
</dbReference>
<dbReference type="PRINTS" id="PR00906">
    <property type="entry name" value="SECA"/>
</dbReference>
<feature type="compositionally biased region" description="Gly residues" evidence="10">
    <location>
        <begin position="354"/>
        <end position="386"/>
    </location>
</feature>
<dbReference type="InterPro" id="IPR044722">
    <property type="entry name" value="SecA_SF2_C"/>
</dbReference>
<evidence type="ECO:0000256" key="1">
    <source>
        <dbReference type="ARBA" id="ARBA00022448"/>
    </source>
</evidence>
<feature type="compositionally biased region" description="Polar residues" evidence="10">
    <location>
        <begin position="2874"/>
        <end position="2884"/>
    </location>
</feature>
<feature type="region of interest" description="Disordered" evidence="10">
    <location>
        <begin position="2695"/>
        <end position="2733"/>
    </location>
</feature>
<dbReference type="Gene3D" id="3.40.50.300">
    <property type="entry name" value="P-loop containing nucleotide triphosphate hydrolases"/>
    <property type="match status" value="2"/>
</dbReference>
<dbReference type="GO" id="GO:0016020">
    <property type="term" value="C:membrane"/>
    <property type="evidence" value="ECO:0007669"/>
    <property type="project" value="InterPro"/>
</dbReference>
<dbReference type="PANTHER" id="PTHR30612">
    <property type="entry name" value="SECA INNER MEMBRANE COMPONENT OF SEC PROTEIN SECRETION SYSTEM"/>
    <property type="match status" value="1"/>
</dbReference>
<dbReference type="SUPFAM" id="SSF81767">
    <property type="entry name" value="Pre-protein crosslinking domain of SecA"/>
    <property type="match status" value="1"/>
</dbReference>
<keyword evidence="5" id="KW-0067">ATP-binding</keyword>
<evidence type="ECO:0000256" key="3">
    <source>
        <dbReference type="ARBA" id="ARBA00022490"/>
    </source>
</evidence>
<dbReference type="InterPro" id="IPR000185">
    <property type="entry name" value="SecA"/>
</dbReference>
<geneLocation type="plasmid" evidence="12">
    <name>pJCM18538</name>
</geneLocation>
<feature type="compositionally biased region" description="Low complexity" evidence="10">
    <location>
        <begin position="665"/>
        <end position="677"/>
    </location>
</feature>
<feature type="region of interest" description="Disordered" evidence="10">
    <location>
        <begin position="2540"/>
        <end position="2642"/>
    </location>
</feature>
<sequence length="3466" mass="352586">MFAGEASLEGLSGAVSGLGDVLFSAGVVIESTKLQILVTLGEALLEIQYALLMADWTFGGSLSWIPVIEAVTVAVVRQIAVAAARRLAAALAEAVSVVGVKALARRVGVEVAQETGFALAQELVVEGIMAAEGHGGLSVRQIFTAGGQGAGGGAGGGVAHGPLRHLVGDPSSKGGHVLKGVFTDYGVGVVGGVTGSGGQDLSAVSVLGGAGTGVVTGAIPGAGGHTPPPVSVGDVEVNAAAAPGVGPDGGPGGDPVVPGVGGGDPVAVPPPGTGSGSDSAADSDSGTDSDAESVVDSLFDADGVSVADSVSEFGDPDPDPIPVGAGPVLVATGGGPTAGKGPDIRSGSDSGSDPGNGIGAGRGVGADPGGGVAGDTGSPAVGGGAVSGVPGAETPAGAGSTTPPATDVGSGSGSSGSRAGSGGASGSGSARVSGGSGPVVSGGDRVAGPGGPAVGTGNAVGVISEPTLSGSAPPSVGSGAGAVSGSAAGGGVPDAGRAAIAAPPTAPSSSTGAVPPSSSTGAVPASSSSATSTRASGSPMQASSPSGVAGAVSGSVRGGDPVGGGAGGGVGGGSGSGRVTAGGVSEAAGAAASAPAASVVPSSTTGPGGPSTPPSASGSSAGASIRSGSSSESVGGTTRSGSSGASIRSGSSGESVGGTTGSGSSGESATRTTRSGSPGASDGEAVEGGSSAKAGTARTVGRGEGGVVAGLAGGPVAGGVSSQAGGVVGGSQAGGVVGGSGAGGGGVGRRGVGGGDRFAEGTVWHRDAGGWLRAGRGGRIDLGPGSGDRFAELPAGARGVFDGNGVLQHVVLGDGSSRDRGLDGTWSRARQHPGEVQVVKTARGDVVGPDNEKVVDTETAEVIAYRRIRDDDGKRLAQPAVLLPDGSGGWKETAAPVDPVRYEAWLAGANQAHDTARTLFDIAGRSDARLPESARLTQLSDDGLKELLGGTSDDMKAALYEAVRRTKGVALRWTQLSAGGALERGDVVNMAAGEGKSYLFLMSNALEAAVLAKAGQGGAVHMHTTRDVLAEQLEPDFRAVLGPLGFAVHRLNSDDPPPPPKPGQPTVYLGTSQDAAFTLLKHGSVGGRGAQGLGFHAEIDEIDEALVYSNGHYILSEGTAGDAAPVVADPIRGMRTFLSDKLGSGELTEADFGREPDTVGGPARLTEAGIVKATALLDPRGELAPAQVEARLDALGMAAAAHWEYVEDVHYVIDDETGKLYIIDQATHQVLYDPRTSSESRWNGGLAQALEAKHGLAVRHDSDGDKKVTARGLYQKYGKVVGASGTANGKNEVFAEQGLSSKIADVPRYYASGLATEEMGVSANLKEKLTAIADDVARMQGLGDTARPQLVLTHRNDLVKQLSAQLDERNVAHVSIDAKWFLKQGADRDEAFKEVVARAGTPGAVLVINMQGARGVDIPLDDAAKALGGLHVVVTGHSEVSADIDVQAENRAARSGDRGSVKFYVSPDDDLFRLSHNPQVQLAVIQYRTAVQTGTEVSRAQSRQGLRDAVPVSQDDAAARMGIRTGPPPRAPPSHATSTDTLDRGDRPVPERRPPPTTNQNPDAISGNDDGPVTSGTGPQRDAGGPVSGQSHPADPGHGVDGGEGLMGTNSSRASARAVGGVDAGEHLVGEGTLHLGAVHQHSDVDGGDVRVEQQRSAAEVPGAATAGHVDDEGLPSPSGGEGSVGEVEFDDQVLTQDPHVRAAAVAARREEAARLLRTRLRRNRFQEADRGVDPVEVPAYWGGTGPAGPVADWTVAQRGEVVAVLEELAPWLAGRFGGDAVDADADADADAEEFGLVDGGPTVADRALGVLRARAVRAWRAVFPGGDDVHARKLLAAVRSKLPQALQGVSNGSLRIAFGLLPDPPVREQDITTAHHDMMANLLMAGRLHVETLGSGRKEAKVGQGSGSRRVAGYQRLSEGGDVEEGGSAGAGVSYGFAERVRALTTDQLGEVSQLAKTLSDLVRAGHRVRVSIEGGGSRNGSSSGSVRAEAVRDALAGAVGDALKGVSAKRVRDRIVYEVRDRGVGSSASPYAGSVRGPGARREVRVWWSVDPVPKALTERRSRFMRLATPGWARRLVRPAVSTVELDGSSWGFLAHGRLPDGGLAPEAVKEFTEATRALDRPLLQEAMHTSGEQAVSLSGVSEEEVRERFRRAPERYGRGFPELFTYTAHGGGPSEAERTVRWESGVKVTFVSVGADGSAYVRRELVSKALGWLRVAGYVLPSTLTVILVPYGRRLRIADTVDETGQAALDVTAEPLNTRFGAALAAYFAVPQTLVILPLVVSPAPFGEQERGFSVALDTTDPASSDSGSVTKNPGLGVVMSQMLQWMHFHRSGGAYVDLLFAELADDVKPVARRVSVKAATSPIAFIVEYELALLQGRTFAGDGGAEVHELYTALTGLETPTPASMPTVSATVTASGTDIGTDIGAGASTGTDRPRIGSGETGSAVAGSRDAVGAGSDDVPLSESPGEAILEQETYREAGLGSVEKLLDGTGVDDVPGEVRAAPTKLTGEERLGEAGNTPELRDMLHHQVLNHDPVVRTSGVSGARTNRGTGQAAGSDTSSLEAGHGAPGEVDGHRSDSADAGPSRVVGNDSVVEQGAGARGPWVEPGGQTARSASSGGRGKAPMSEREQEQQARQQLEALRRHHRDLSESVADGDNRKATQEELDRAEHALALHEEQVEADWGPADPLRAAAASAAGDDSIRDAVQSVSPPNAGVPAAATAGSPAHQPGLVGATTDHPDPTVLDDVVGGGGALVGSSSPFDAWNGLEAGRAEHVMDLVTTSLGPEFGSTEAVKKNVKAAFGSLTEVERKEHAVSLAATLERVIRFGESKIRGRGGARPVSAGSEAGSSSAGVSSSGQLTPERAGTPAAASGSQVGGLSTTDHLDDGQGEQDPMDLWDGLAGNLPDGLDAMFSGEPTDPAELGTTSPHPPTFTDDRPTSQLDPSVDAGQVVTPGGIPPQFRTDSNALFRFDERPPHGRDGVFETGLPSYSHDLDLVTHVTQRESGLVSTTRHERLDNFVEDGGTTYRYRIDAPGGVDVNATLTGVDANTLPIVDAILSRYTHEHEVAFPGGIRRENIISAARQTRGDYVFDVRDEDEIENPHYDPGARNVRMEDEKWKSRSGGGPVSDRTDLPKSMADLADVAARVSAGLDRDSDRGGDGSDVVALTVFGWLSGDQTLDGVAPLSSRMTLADWASQLNLFEIHQGVDDIEGVIKKHGPGSHNVVMYCTQDAPIAMGSTPTRAFNVFYDGDTVRVIDGLTGRVSAWPPNHDEFGGQGTYAMLGPTPATRGSGGDSPSLPTESSAWDDDNASPPPANPGAGADQHDDPVLPGEGAGYPPIPYPPATPEAASVDERADTDIDDHGDPVDTAREADTHRPPRAGEDAVEGQPSGDAPEVAGGRRQSRRSRPPHPRPPRSRGCRRPGTQTAPRTPRPNPRRPMRAMLRRGAPMSGTRVLGRSRHRYRR</sequence>
<keyword evidence="12" id="KW-0614">Plasmid</keyword>
<feature type="compositionally biased region" description="Basic and acidic residues" evidence="10">
    <location>
        <begin position="3353"/>
        <end position="3384"/>
    </location>
</feature>
<feature type="compositionally biased region" description="Low complexity" evidence="10">
    <location>
        <begin position="427"/>
        <end position="447"/>
    </location>
</feature>
<feature type="region of interest" description="Disordered" evidence="10">
    <location>
        <begin position="2419"/>
        <end position="2467"/>
    </location>
</feature>
<dbReference type="InterPro" id="IPR036670">
    <property type="entry name" value="SecA_X-link_sf"/>
</dbReference>
<feature type="compositionally biased region" description="Polar residues" evidence="10">
    <location>
        <begin position="2543"/>
        <end position="2565"/>
    </location>
</feature>
<feature type="region of interest" description="Disordered" evidence="10">
    <location>
        <begin position="240"/>
        <end position="292"/>
    </location>
</feature>
<dbReference type="GO" id="GO:0017038">
    <property type="term" value="P:protein import"/>
    <property type="evidence" value="ECO:0007669"/>
    <property type="project" value="InterPro"/>
</dbReference>
<dbReference type="Pfam" id="PF21090">
    <property type="entry name" value="P-loop_SecA"/>
    <property type="match status" value="1"/>
</dbReference>
<keyword evidence="9" id="KW-0472">Membrane</keyword>
<keyword evidence="13" id="KW-1185">Reference proteome</keyword>
<feature type="region of interest" description="Disordered" evidence="10">
    <location>
        <begin position="598"/>
        <end position="699"/>
    </location>
</feature>
<dbReference type="GO" id="GO:0006886">
    <property type="term" value="P:intracellular protein transport"/>
    <property type="evidence" value="ECO:0007669"/>
    <property type="project" value="InterPro"/>
</dbReference>
<dbReference type="Pfam" id="PF01043">
    <property type="entry name" value="SecA_PP_bind"/>
    <property type="match status" value="1"/>
</dbReference>
<dbReference type="PROSITE" id="PS51196">
    <property type="entry name" value="SECA_MOTOR_DEAD"/>
    <property type="match status" value="1"/>
</dbReference>
<evidence type="ECO:0000256" key="4">
    <source>
        <dbReference type="ARBA" id="ARBA00022741"/>
    </source>
</evidence>
<evidence type="ECO:0000313" key="13">
    <source>
        <dbReference type="Proteomes" id="UP000467428"/>
    </source>
</evidence>
<evidence type="ECO:0000259" key="11">
    <source>
        <dbReference type="PROSITE" id="PS51196"/>
    </source>
</evidence>
<name>A0A7I7RQB3_9MYCO</name>
<proteinExistence type="predicted"/>
<feature type="compositionally biased region" description="Basic and acidic residues" evidence="10">
    <location>
        <begin position="1541"/>
        <end position="1554"/>
    </location>
</feature>
<evidence type="ECO:0000313" key="12">
    <source>
        <dbReference type="EMBL" id="BBY46723.1"/>
    </source>
</evidence>
<keyword evidence="3" id="KW-0963">Cytoplasm</keyword>
<protein>
    <recommendedName>
        <fullName evidence="11">SecA family profile domain-containing protein</fullName>
    </recommendedName>
</protein>
<keyword evidence="6" id="KW-0653">Protein transport</keyword>
<feature type="compositionally biased region" description="Gly residues" evidence="10">
    <location>
        <begin position="478"/>
        <end position="493"/>
    </location>
</feature>
<dbReference type="Gene3D" id="3.90.1440.10">
    <property type="entry name" value="SecA, preprotein cross-linking domain"/>
    <property type="match status" value="1"/>
</dbReference>
<feature type="compositionally biased region" description="Low complexity" evidence="10">
    <location>
        <begin position="494"/>
        <end position="555"/>
    </location>
</feature>
<feature type="compositionally biased region" description="Gly residues" evidence="10">
    <location>
        <begin position="410"/>
        <end position="426"/>
    </location>
</feature>
<feature type="region of interest" description="Disordered" evidence="10">
    <location>
        <begin position="308"/>
        <end position="571"/>
    </location>
</feature>
<feature type="compositionally biased region" description="Basic residues" evidence="10">
    <location>
        <begin position="3436"/>
        <end position="3445"/>
    </location>
</feature>
<dbReference type="InterPro" id="IPR011130">
    <property type="entry name" value="SecA_preprotein_X-link_dom"/>
</dbReference>
<dbReference type="EMBL" id="AP022592">
    <property type="protein sequence ID" value="BBY46723.1"/>
    <property type="molecule type" value="Genomic_DNA"/>
</dbReference>
<dbReference type="GO" id="GO:0006605">
    <property type="term" value="P:protein targeting"/>
    <property type="evidence" value="ECO:0007669"/>
    <property type="project" value="InterPro"/>
</dbReference>
<feature type="compositionally biased region" description="Low complexity" evidence="10">
    <location>
        <begin position="2843"/>
        <end position="2860"/>
    </location>
</feature>
<dbReference type="InterPro" id="IPR054695">
    <property type="entry name" value="Pierisin-like_dom"/>
</dbReference>
<dbReference type="Pfam" id="PF07517">
    <property type="entry name" value="SecA_DEAD"/>
    <property type="match status" value="1"/>
</dbReference>
<dbReference type="InterPro" id="IPR014018">
    <property type="entry name" value="SecA_motor_DEAD"/>
</dbReference>
<accession>A0A7I7RQB3</accession>
<feature type="compositionally biased region" description="Low complexity" evidence="10">
    <location>
        <begin position="614"/>
        <end position="654"/>
    </location>
</feature>
<feature type="region of interest" description="Disordered" evidence="10">
    <location>
        <begin position="1520"/>
        <end position="1619"/>
    </location>
</feature>
<feature type="region of interest" description="Disordered" evidence="10">
    <location>
        <begin position="3116"/>
        <end position="3135"/>
    </location>
</feature>
<dbReference type="SMART" id="SM00957">
    <property type="entry name" value="SecA_DEAD"/>
    <property type="match status" value="1"/>
</dbReference>
<feature type="compositionally biased region" description="Basic residues" evidence="10">
    <location>
        <begin position="3403"/>
        <end position="3422"/>
    </location>
</feature>
<evidence type="ECO:0000256" key="9">
    <source>
        <dbReference type="ARBA" id="ARBA00023136"/>
    </source>
</evidence>
<feature type="region of interest" description="Disordered" evidence="10">
    <location>
        <begin position="3265"/>
        <end position="3466"/>
    </location>
</feature>
<dbReference type="InterPro" id="IPR027417">
    <property type="entry name" value="P-loop_NTPase"/>
</dbReference>
<evidence type="ECO:0000256" key="2">
    <source>
        <dbReference type="ARBA" id="ARBA00022475"/>
    </source>
</evidence>
<dbReference type="GO" id="GO:0005524">
    <property type="term" value="F:ATP binding"/>
    <property type="evidence" value="ECO:0007669"/>
    <property type="project" value="UniProtKB-KW"/>
</dbReference>
<dbReference type="SUPFAM" id="SSF56399">
    <property type="entry name" value="ADP-ribosylation"/>
    <property type="match status" value="1"/>
</dbReference>
<feature type="compositionally biased region" description="Gly residues" evidence="10">
    <location>
        <begin position="655"/>
        <end position="664"/>
    </location>
</feature>
<dbReference type="Gene3D" id="3.90.210.10">
    <property type="entry name" value="Heat-Labile Enterotoxin, subunit A"/>
    <property type="match status" value="1"/>
</dbReference>
<keyword evidence="2" id="KW-1003">Cell membrane</keyword>
<feature type="compositionally biased region" description="Low complexity" evidence="10">
    <location>
        <begin position="339"/>
        <end position="353"/>
    </location>
</feature>